<dbReference type="InterPro" id="IPR000073">
    <property type="entry name" value="AB_hydrolase_1"/>
</dbReference>
<sequence>MPEFQAEDGARLHYLDEGEGLPLLCLPGLSRNAADFDHVAPHLRGVRLIRPDYRGRGRSAWADPATYTVMQESRDVLGLMDHLGLSRVAILGTSRGGLIAMALAATVKHRLIGVALNDIGPDIAPAGLETIKGYLGITPAQKSWEEAARDRARSWTGFEGVPHERWLAEVRGHYEETPEGLALRYDPALRDAVLGGAVQPAPDLWPLFDALGGLPTALIRGANSELLTADTAAEMRRRHPEMIFAEVPGRGHVPFLDEPEALAALNDWLRRCRAAMEDET</sequence>
<dbReference type="SUPFAM" id="SSF53474">
    <property type="entry name" value="alpha/beta-Hydrolases"/>
    <property type="match status" value="1"/>
</dbReference>
<dbReference type="EMBL" id="PYGB01000002">
    <property type="protein sequence ID" value="PSK87610.1"/>
    <property type="molecule type" value="Genomic_DNA"/>
</dbReference>
<keyword evidence="5" id="KW-1185">Reference proteome</keyword>
<reference evidence="2 5" key="2">
    <citation type="submission" date="2018-03" db="EMBL/GenBank/DDBJ databases">
        <title>Genomic Encyclopedia of Archaeal and Bacterial Type Strains, Phase II (KMG-II): from individual species to whole genera.</title>
        <authorList>
            <person name="Goeker M."/>
        </authorList>
    </citation>
    <scope>NUCLEOTIDE SEQUENCE [LARGE SCALE GENOMIC DNA]</scope>
    <source>
        <strain evidence="2 5">DSM 29956</strain>
    </source>
</reference>
<keyword evidence="3" id="KW-0378">Hydrolase</keyword>
<name>A0A1X6YV31_9RHOB</name>
<evidence type="ECO:0000313" key="4">
    <source>
        <dbReference type="Proteomes" id="UP000193495"/>
    </source>
</evidence>
<dbReference type="PANTHER" id="PTHR43194:SF2">
    <property type="entry name" value="PEROXISOMAL MEMBRANE PROTEIN LPX1"/>
    <property type="match status" value="1"/>
</dbReference>
<protein>
    <submittedName>
        <fullName evidence="3">Haloacetate dehalogenase H-1</fullName>
        <ecNumber evidence="3">3.8.1.3</ecNumber>
    </submittedName>
    <submittedName>
        <fullName evidence="2">Pimeloyl-ACP methyl ester carboxylesterase</fullName>
    </submittedName>
</protein>
<reference evidence="3 4" key="1">
    <citation type="submission" date="2017-03" db="EMBL/GenBank/DDBJ databases">
        <authorList>
            <person name="Afonso C.L."/>
            <person name="Miller P.J."/>
            <person name="Scott M.A."/>
            <person name="Spackman E."/>
            <person name="Goraichik I."/>
            <person name="Dimitrov K.M."/>
            <person name="Suarez D.L."/>
            <person name="Swayne D.E."/>
        </authorList>
    </citation>
    <scope>NUCLEOTIDE SEQUENCE [LARGE SCALE GENOMIC DNA]</scope>
    <source>
        <strain evidence="3 4">CECT 8367</strain>
    </source>
</reference>
<dbReference type="Proteomes" id="UP000193495">
    <property type="component" value="Unassembled WGS sequence"/>
</dbReference>
<feature type="domain" description="AB hydrolase-1" evidence="1">
    <location>
        <begin position="23"/>
        <end position="264"/>
    </location>
</feature>
<accession>A0A1X6YV31</accession>
<dbReference type="RefSeq" id="WP_085895556.1">
    <property type="nucleotide sequence ID" value="NZ_FWFY01000003.1"/>
</dbReference>
<proteinExistence type="predicted"/>
<dbReference type="Gene3D" id="3.40.50.1820">
    <property type="entry name" value="alpha/beta hydrolase"/>
    <property type="match status" value="1"/>
</dbReference>
<dbReference type="InterPro" id="IPR029058">
    <property type="entry name" value="AB_hydrolase_fold"/>
</dbReference>
<dbReference type="PANTHER" id="PTHR43194">
    <property type="entry name" value="HYDROLASE ALPHA/BETA FOLD FAMILY"/>
    <property type="match status" value="1"/>
</dbReference>
<organism evidence="3 4">
    <name type="scientific">Limimaricola soesokkakensis</name>
    <dbReference type="NCBI Taxonomy" id="1343159"/>
    <lineage>
        <taxon>Bacteria</taxon>
        <taxon>Pseudomonadati</taxon>
        <taxon>Pseudomonadota</taxon>
        <taxon>Alphaproteobacteria</taxon>
        <taxon>Rhodobacterales</taxon>
        <taxon>Paracoccaceae</taxon>
        <taxon>Limimaricola</taxon>
    </lineage>
</organism>
<dbReference type="InterPro" id="IPR050228">
    <property type="entry name" value="Carboxylesterase_BioH"/>
</dbReference>
<dbReference type="EC" id="3.8.1.3" evidence="3"/>
<dbReference type="Pfam" id="PF12697">
    <property type="entry name" value="Abhydrolase_6"/>
    <property type="match status" value="1"/>
</dbReference>
<evidence type="ECO:0000313" key="5">
    <source>
        <dbReference type="Proteomes" id="UP000240624"/>
    </source>
</evidence>
<gene>
    <name evidence="3" type="primary">dehH1_1</name>
    <name evidence="2" type="ORF">CLV79_10292</name>
    <name evidence="3" type="ORF">LOS8367_01176</name>
</gene>
<evidence type="ECO:0000259" key="1">
    <source>
        <dbReference type="Pfam" id="PF12697"/>
    </source>
</evidence>
<dbReference type="Proteomes" id="UP000240624">
    <property type="component" value="Unassembled WGS sequence"/>
</dbReference>
<evidence type="ECO:0000313" key="2">
    <source>
        <dbReference type="EMBL" id="PSK87610.1"/>
    </source>
</evidence>
<dbReference type="EMBL" id="FWFY01000003">
    <property type="protein sequence ID" value="SLN31763.1"/>
    <property type="molecule type" value="Genomic_DNA"/>
</dbReference>
<dbReference type="GO" id="GO:0018785">
    <property type="term" value="F:haloacetate dehalogenase activity"/>
    <property type="evidence" value="ECO:0007669"/>
    <property type="project" value="UniProtKB-EC"/>
</dbReference>
<dbReference type="AlphaFoldDB" id="A0A1X6YV31"/>
<dbReference type="OrthoDB" id="9791366at2"/>
<evidence type="ECO:0000313" key="3">
    <source>
        <dbReference type="EMBL" id="SLN31763.1"/>
    </source>
</evidence>